<feature type="compositionally biased region" description="Basic and acidic residues" evidence="1">
    <location>
        <begin position="148"/>
        <end position="165"/>
    </location>
</feature>
<dbReference type="AlphaFoldDB" id="A0A927RH46"/>
<feature type="region of interest" description="Disordered" evidence="1">
    <location>
        <begin position="120"/>
        <end position="165"/>
    </location>
</feature>
<feature type="compositionally biased region" description="Basic and acidic residues" evidence="1">
    <location>
        <begin position="1"/>
        <end position="10"/>
    </location>
</feature>
<evidence type="ECO:0000313" key="2">
    <source>
        <dbReference type="EMBL" id="MBE1604846.1"/>
    </source>
</evidence>
<reference evidence="2" key="1">
    <citation type="submission" date="2020-10" db="EMBL/GenBank/DDBJ databases">
        <title>Sequencing the genomes of 1000 actinobacteria strains.</title>
        <authorList>
            <person name="Klenk H.-P."/>
        </authorList>
    </citation>
    <scope>NUCLEOTIDE SEQUENCE</scope>
    <source>
        <strain evidence="2">DSM 45354</strain>
    </source>
</reference>
<proteinExistence type="predicted"/>
<feature type="region of interest" description="Disordered" evidence="1">
    <location>
        <begin position="1"/>
        <end position="25"/>
    </location>
</feature>
<evidence type="ECO:0000256" key="1">
    <source>
        <dbReference type="SAM" id="MobiDB-lite"/>
    </source>
</evidence>
<feature type="compositionally biased region" description="Polar residues" evidence="1">
    <location>
        <begin position="54"/>
        <end position="69"/>
    </location>
</feature>
<feature type="region of interest" description="Disordered" evidence="1">
    <location>
        <begin position="201"/>
        <end position="220"/>
    </location>
</feature>
<organism evidence="2 3">
    <name type="scientific">Actinopolymorpha pittospori</name>
    <dbReference type="NCBI Taxonomy" id="648752"/>
    <lineage>
        <taxon>Bacteria</taxon>
        <taxon>Bacillati</taxon>
        <taxon>Actinomycetota</taxon>
        <taxon>Actinomycetes</taxon>
        <taxon>Propionibacteriales</taxon>
        <taxon>Actinopolymorphaceae</taxon>
        <taxon>Actinopolymorpha</taxon>
    </lineage>
</organism>
<keyword evidence="3" id="KW-1185">Reference proteome</keyword>
<feature type="compositionally biased region" description="Low complexity" evidence="1">
    <location>
        <begin position="126"/>
        <end position="142"/>
    </location>
</feature>
<accession>A0A927RH46</accession>
<name>A0A927RH46_9ACTN</name>
<dbReference type="EMBL" id="JADBEM010000001">
    <property type="protein sequence ID" value="MBE1604846.1"/>
    <property type="molecule type" value="Genomic_DNA"/>
</dbReference>
<evidence type="ECO:0000313" key="3">
    <source>
        <dbReference type="Proteomes" id="UP000638648"/>
    </source>
</evidence>
<sequence>MVIHAGDGRHPATRYQPSQPCADYRDTPTAVAASVTVVSAKTARTASRRCSTTDNAASANPDLPQSGTSHGDAPAHSAGLDRCRTSTVGACCTSADGAQRSTARAGDDFPYVFKGGLRPPRARLNGAGLPSAPSAPGRPSRLGATKGPPEDWRPSSRPAPRDQVRGWRRAGGFSHLVWSGTLRAAAHGGLLRAGSQLPAHAGTGYGPPLSRTKRGHRPNPPPLELHLEDAAVDPRSRPRTLGHALAARRISQRSRVCGPNCCEPATSHLTTWNSGAPWL</sequence>
<gene>
    <name evidence="2" type="ORF">HEB94_001694</name>
</gene>
<comment type="caution">
    <text evidence="2">The sequence shown here is derived from an EMBL/GenBank/DDBJ whole genome shotgun (WGS) entry which is preliminary data.</text>
</comment>
<feature type="region of interest" description="Disordered" evidence="1">
    <location>
        <begin position="42"/>
        <end position="80"/>
    </location>
</feature>
<dbReference type="Proteomes" id="UP000638648">
    <property type="component" value="Unassembled WGS sequence"/>
</dbReference>
<protein>
    <submittedName>
        <fullName evidence="2">Uncharacterized protein</fullName>
    </submittedName>
</protein>
<feature type="compositionally biased region" description="Low complexity" evidence="1">
    <location>
        <begin position="42"/>
        <end position="53"/>
    </location>
</feature>